<sequence length="102" mass="11416">MKEFTFYNPTRIEFGSGKENTIGAHIASAGARKVLLCYGSERIKREGLFATVSQNLADNGIEYIELGGIVSNPVISKVREGVELAKHHNVDAILERWRRLRT</sequence>
<dbReference type="GO" id="GO:0046872">
    <property type="term" value="F:metal ion binding"/>
    <property type="evidence" value="ECO:0007669"/>
    <property type="project" value="InterPro"/>
</dbReference>
<name>A0A7H4MK74_KLEVA</name>
<dbReference type="PANTHER" id="PTHR43633">
    <property type="entry name" value="ALCOHOL DEHYDROGENASE YQHD"/>
    <property type="match status" value="1"/>
</dbReference>
<accession>A0A7H4MK74</accession>
<dbReference type="Gene3D" id="3.40.50.1970">
    <property type="match status" value="1"/>
</dbReference>
<dbReference type="EMBL" id="UGKR01000003">
    <property type="protein sequence ID" value="STS90724.1"/>
    <property type="molecule type" value="Genomic_DNA"/>
</dbReference>
<dbReference type="GO" id="GO:0005829">
    <property type="term" value="C:cytosol"/>
    <property type="evidence" value="ECO:0007669"/>
    <property type="project" value="TreeGrafter"/>
</dbReference>
<dbReference type="EC" id="1.1.1.-" evidence="3"/>
<protein>
    <submittedName>
        <fullName evidence="3">Oxidoreductase YqhD</fullName>
        <ecNumber evidence="3">1.1.1.-</ecNumber>
    </submittedName>
</protein>
<gene>
    <name evidence="3" type="primary">bdhA_2</name>
    <name evidence="3" type="ORF">NCTC9177_04622</name>
</gene>
<dbReference type="AlphaFoldDB" id="A0A7H4MK74"/>
<dbReference type="Pfam" id="PF00465">
    <property type="entry name" value="Fe-ADH"/>
    <property type="match status" value="1"/>
</dbReference>
<feature type="domain" description="Alcohol dehydrogenase iron-type/glycerol dehydrogenase GldA" evidence="2">
    <location>
        <begin position="9"/>
        <end position="94"/>
    </location>
</feature>
<organism evidence="3 4">
    <name type="scientific">Klebsiella variicola</name>
    <dbReference type="NCBI Taxonomy" id="244366"/>
    <lineage>
        <taxon>Bacteria</taxon>
        <taxon>Pseudomonadati</taxon>
        <taxon>Pseudomonadota</taxon>
        <taxon>Gammaproteobacteria</taxon>
        <taxon>Enterobacterales</taxon>
        <taxon>Enterobacteriaceae</taxon>
        <taxon>Klebsiella/Raoultella group</taxon>
        <taxon>Klebsiella</taxon>
        <taxon>Klebsiella pneumoniae complex</taxon>
    </lineage>
</organism>
<evidence type="ECO:0000256" key="1">
    <source>
        <dbReference type="ARBA" id="ARBA00023002"/>
    </source>
</evidence>
<comment type="caution">
    <text evidence="3">The sequence shown here is derived from an EMBL/GenBank/DDBJ whole genome shotgun (WGS) entry which is preliminary data.</text>
</comment>
<dbReference type="PANTHER" id="PTHR43633:SF1">
    <property type="entry name" value="ALCOHOL DEHYDROGENASE YQHD"/>
    <property type="match status" value="1"/>
</dbReference>
<dbReference type="GO" id="GO:0008106">
    <property type="term" value="F:alcohol dehydrogenase (NADP+) activity"/>
    <property type="evidence" value="ECO:0007669"/>
    <property type="project" value="TreeGrafter"/>
</dbReference>
<dbReference type="GO" id="GO:1990002">
    <property type="term" value="F:methylglyoxal reductase (NADPH) (acetol producing) activity"/>
    <property type="evidence" value="ECO:0007669"/>
    <property type="project" value="TreeGrafter"/>
</dbReference>
<dbReference type="GO" id="GO:1990362">
    <property type="term" value="F:butanol dehydrogenase (NAD+) activity"/>
    <property type="evidence" value="ECO:0007669"/>
    <property type="project" value="InterPro"/>
</dbReference>
<keyword evidence="1 3" id="KW-0560">Oxidoreductase</keyword>
<dbReference type="SUPFAM" id="SSF56796">
    <property type="entry name" value="Dehydroquinate synthase-like"/>
    <property type="match status" value="1"/>
</dbReference>
<evidence type="ECO:0000313" key="4">
    <source>
        <dbReference type="Proteomes" id="UP000254545"/>
    </source>
</evidence>
<evidence type="ECO:0000259" key="2">
    <source>
        <dbReference type="Pfam" id="PF00465"/>
    </source>
</evidence>
<dbReference type="Proteomes" id="UP000254545">
    <property type="component" value="Unassembled WGS sequence"/>
</dbReference>
<reference evidence="3 4" key="1">
    <citation type="submission" date="2018-06" db="EMBL/GenBank/DDBJ databases">
        <authorList>
            <consortium name="Pathogen Informatics"/>
            <person name="Doyle S."/>
        </authorList>
    </citation>
    <scope>NUCLEOTIDE SEQUENCE [LARGE SCALE GENOMIC DNA]</scope>
    <source>
        <strain evidence="3 4">NCTC9177</strain>
    </source>
</reference>
<dbReference type="InterPro" id="IPR044731">
    <property type="entry name" value="BDH-like"/>
</dbReference>
<dbReference type="InterPro" id="IPR001670">
    <property type="entry name" value="ADH_Fe/GldA"/>
</dbReference>
<proteinExistence type="predicted"/>
<evidence type="ECO:0000313" key="3">
    <source>
        <dbReference type="EMBL" id="STS90724.1"/>
    </source>
</evidence>